<keyword evidence="1" id="KW-0472">Membrane</keyword>
<keyword evidence="4" id="KW-1185">Reference proteome</keyword>
<gene>
    <name evidence="3" type="ORF">MicloDRAFT_00069070</name>
</gene>
<keyword evidence="1" id="KW-1133">Transmembrane helix</keyword>
<feature type="domain" description="DUF7657" evidence="2">
    <location>
        <begin position="5"/>
        <end position="377"/>
    </location>
</feature>
<accession>I4YQD1</accession>
<feature type="transmembrane region" description="Helical" evidence="1">
    <location>
        <begin position="221"/>
        <end position="242"/>
    </location>
</feature>
<feature type="transmembrane region" description="Helical" evidence="1">
    <location>
        <begin position="107"/>
        <end position="126"/>
    </location>
</feature>
<evidence type="ECO:0000256" key="1">
    <source>
        <dbReference type="SAM" id="Phobius"/>
    </source>
</evidence>
<dbReference type="AlphaFoldDB" id="I4YQD1"/>
<feature type="transmembrane region" description="Helical" evidence="1">
    <location>
        <begin position="324"/>
        <end position="342"/>
    </location>
</feature>
<organism evidence="3 4">
    <name type="scientific">Microvirga lotononidis</name>
    <dbReference type="NCBI Taxonomy" id="864069"/>
    <lineage>
        <taxon>Bacteria</taxon>
        <taxon>Pseudomonadati</taxon>
        <taxon>Pseudomonadota</taxon>
        <taxon>Alphaproteobacteria</taxon>
        <taxon>Hyphomicrobiales</taxon>
        <taxon>Methylobacteriaceae</taxon>
        <taxon>Microvirga</taxon>
    </lineage>
</organism>
<protein>
    <recommendedName>
        <fullName evidence="2">DUF7657 domain-containing protein</fullName>
    </recommendedName>
</protein>
<evidence type="ECO:0000313" key="3">
    <source>
        <dbReference type="EMBL" id="EIM26173.1"/>
    </source>
</evidence>
<dbReference type="Pfam" id="PF24677">
    <property type="entry name" value="DUF7657"/>
    <property type="match status" value="1"/>
</dbReference>
<sequence>MLGALLAGVVLYVALGLTPSHYGVGFKQLGIDEGPILGTARPIRSDEWIVLTPLFQIAVLGEFSPIDMISPYHESLKGFMALPILDWSLIFKPQVWGFWLLPPGHAYSFYYAFMWATFLSGYTILLRQLGASTAISALGSVILFFSHFVQVWWTTGPATYSFAAWPLIIFLSPLRPWVKGPLLFWTSSVWIFGFVYPGTIIPTAFVLAVLLVALRRDALTINNIIAGGIAVIAVGIAFFLYFGDLISTMAGTVYPGERWVGGGGVPESKILAHLLPFFTTSQFDALLANSNECEIAVVSTLLPLALLVFVRYSSILDQLNKVGLSAYLIVGALILMLGWMVLPVPASWGAPLLWPVVPPKRMSWAFGLLLTLSLVVLGSRLRYNLTPLRLAIFGQILVAAWLVSKIGFTEVWPTVKLSAWAALSRSWFDLLPLLPFGLATFVVLSRSVPMQHHASLIFLAAALSGLATFGTFNPVQQAHAIFDLPDSDFQRQIRQNARSNPNGWAVVPGGYGALLNGAGIPAINHTLPTPQFEFFRRVFPEMSEGDFRQAFNRYAHVIPVIGGVPHSPSADVVHVPVEPFLRLVPKRGPATH</sequence>
<feature type="transmembrane region" description="Helical" evidence="1">
    <location>
        <begin position="133"/>
        <end position="153"/>
    </location>
</feature>
<evidence type="ECO:0000259" key="2">
    <source>
        <dbReference type="Pfam" id="PF24677"/>
    </source>
</evidence>
<feature type="transmembrane region" description="Helical" evidence="1">
    <location>
        <begin position="362"/>
        <end position="381"/>
    </location>
</feature>
<dbReference type="STRING" id="864069.MicloDRAFT_00069070"/>
<dbReference type="EMBL" id="JH660647">
    <property type="protein sequence ID" value="EIM26173.1"/>
    <property type="molecule type" value="Genomic_DNA"/>
</dbReference>
<proteinExistence type="predicted"/>
<feature type="transmembrane region" description="Helical" evidence="1">
    <location>
        <begin position="295"/>
        <end position="312"/>
    </location>
</feature>
<feature type="transmembrane region" description="Helical" evidence="1">
    <location>
        <begin position="388"/>
        <end position="407"/>
    </location>
</feature>
<feature type="transmembrane region" description="Helical" evidence="1">
    <location>
        <begin position="456"/>
        <end position="475"/>
    </location>
</feature>
<evidence type="ECO:0000313" key="4">
    <source>
        <dbReference type="Proteomes" id="UP000003947"/>
    </source>
</evidence>
<dbReference type="HOGENOM" id="CLU_017192_0_0_5"/>
<feature type="transmembrane region" description="Helical" evidence="1">
    <location>
        <begin position="427"/>
        <end position="444"/>
    </location>
</feature>
<reference evidence="3 4" key="1">
    <citation type="submission" date="2012-02" db="EMBL/GenBank/DDBJ databases">
        <title>Improved High-Quality Draft sequence of Microvirga sp. WSM3557.</title>
        <authorList>
            <consortium name="US DOE Joint Genome Institute"/>
            <person name="Lucas S."/>
            <person name="Han J."/>
            <person name="Lapidus A."/>
            <person name="Cheng J.-F."/>
            <person name="Goodwin L."/>
            <person name="Pitluck S."/>
            <person name="Peters L."/>
            <person name="Zhang X."/>
            <person name="Detter J.C."/>
            <person name="Han C."/>
            <person name="Tapia R."/>
            <person name="Land M."/>
            <person name="Hauser L."/>
            <person name="Kyrpides N."/>
            <person name="Ivanova N."/>
            <person name="Pagani I."/>
            <person name="Brau L."/>
            <person name="Yates R."/>
            <person name="O'Hara G."/>
            <person name="Rui T."/>
            <person name="Howieson J."/>
            <person name="Reeve W."/>
            <person name="Woyke T."/>
        </authorList>
    </citation>
    <scope>NUCLEOTIDE SEQUENCE [LARGE SCALE GENOMIC DNA]</scope>
    <source>
        <strain evidence="3 4">WSM3557</strain>
    </source>
</reference>
<dbReference type="eggNOG" id="ENOG502Z7Q8">
    <property type="taxonomic scope" value="Bacteria"/>
</dbReference>
<feature type="transmembrane region" description="Helical" evidence="1">
    <location>
        <begin position="189"/>
        <end position="214"/>
    </location>
</feature>
<dbReference type="RefSeq" id="WP_009764860.1">
    <property type="nucleotide sequence ID" value="NZ_JH660647.1"/>
</dbReference>
<dbReference type="PATRIC" id="fig|864069.3.peg.7382"/>
<name>I4YQD1_9HYPH</name>
<dbReference type="InterPro" id="IPR056074">
    <property type="entry name" value="DUF7657"/>
</dbReference>
<keyword evidence="1" id="KW-0812">Transmembrane</keyword>
<dbReference type="Proteomes" id="UP000003947">
    <property type="component" value="Unassembled WGS sequence"/>
</dbReference>